<keyword evidence="1" id="KW-1133">Transmembrane helix</keyword>
<dbReference type="InterPro" id="IPR022742">
    <property type="entry name" value="Hydrolase_4"/>
</dbReference>
<dbReference type="AlphaFoldDB" id="A0A8J3V289"/>
<evidence type="ECO:0000313" key="4">
    <source>
        <dbReference type="Proteomes" id="UP000644610"/>
    </source>
</evidence>
<feature type="transmembrane region" description="Helical" evidence="1">
    <location>
        <begin position="24"/>
        <end position="46"/>
    </location>
</feature>
<dbReference type="PANTHER" id="PTHR12277">
    <property type="entry name" value="ALPHA/BETA HYDROLASE DOMAIN-CONTAINING PROTEIN"/>
    <property type="match status" value="1"/>
</dbReference>
<dbReference type="EMBL" id="BOOQ01000032">
    <property type="protein sequence ID" value="GII48660.1"/>
    <property type="molecule type" value="Genomic_DNA"/>
</dbReference>
<evidence type="ECO:0000313" key="3">
    <source>
        <dbReference type="EMBL" id="GII48660.1"/>
    </source>
</evidence>
<comment type="caution">
    <text evidence="3">The sequence shown here is derived from an EMBL/GenBank/DDBJ whole genome shotgun (WGS) entry which is preliminary data.</text>
</comment>
<dbReference type="PANTHER" id="PTHR12277:SF79">
    <property type="entry name" value="XAA-PRO DIPEPTIDYL-PEPTIDASE-RELATED"/>
    <property type="match status" value="1"/>
</dbReference>
<keyword evidence="1" id="KW-0812">Transmembrane</keyword>
<evidence type="ECO:0000259" key="2">
    <source>
        <dbReference type="Pfam" id="PF12146"/>
    </source>
</evidence>
<dbReference type="Proteomes" id="UP000644610">
    <property type="component" value="Unassembled WGS sequence"/>
</dbReference>
<sequence>MEVSRHFTLGFWAMRAMPPWRRRLVWAVAGVALPSVIALGGAGWYYSGLVIDPYHSSDYPLEVTAVNGDQVTLKGGADTAAPGTYGLTWAGGNALLGPVVSTGIGTVTRRVEKVSRGTLRPGVRAYLDRSLWGRVGPSAVGMPYKDVKVPSPLGDFPAWQTEGTSSTWVIAVHGRNGDAAEALRVLPTLRRLGMPVLGITYRNDEGAPAGPDGKLHLGAGEWEDLAAAITYAKGQGATEMVLYGWSMGGAIVPMAVRKLPDEPITGMILDSPVMDWRSPIAYGGRQMGVPDFLVSVADWVIERRTGLSFDDLDHVRHARDFSIPALIFVDSADGTVPVEPALEFARIRSDLVTLVRTKGGGHTGSWNVDPEQYEDAVRTFVSGL</sequence>
<dbReference type="GO" id="GO:0016787">
    <property type="term" value="F:hydrolase activity"/>
    <property type="evidence" value="ECO:0007669"/>
    <property type="project" value="UniProtKB-KW"/>
</dbReference>
<dbReference type="Pfam" id="PF12146">
    <property type="entry name" value="Hydrolase_4"/>
    <property type="match status" value="1"/>
</dbReference>
<protein>
    <submittedName>
        <fullName evidence="3">Alpha/beta hydrolase</fullName>
    </submittedName>
</protein>
<reference evidence="3" key="1">
    <citation type="submission" date="2021-01" db="EMBL/GenBank/DDBJ databases">
        <title>Whole genome shotgun sequence of Planotetraspora silvatica NBRC 100141.</title>
        <authorList>
            <person name="Komaki H."/>
            <person name="Tamura T."/>
        </authorList>
    </citation>
    <scope>NUCLEOTIDE SEQUENCE</scope>
    <source>
        <strain evidence="3">NBRC 100141</strain>
    </source>
</reference>
<name>A0A8J3V289_9ACTN</name>
<feature type="domain" description="Serine aminopeptidase S33" evidence="2">
    <location>
        <begin position="168"/>
        <end position="286"/>
    </location>
</feature>
<evidence type="ECO:0000256" key="1">
    <source>
        <dbReference type="SAM" id="Phobius"/>
    </source>
</evidence>
<proteinExistence type="predicted"/>
<accession>A0A8J3V289</accession>
<gene>
    <name evidence="3" type="ORF">Psi02_50840</name>
</gene>
<keyword evidence="3" id="KW-0378">Hydrolase</keyword>
<keyword evidence="1" id="KW-0472">Membrane</keyword>
<dbReference type="SUPFAM" id="SSF53474">
    <property type="entry name" value="alpha/beta-Hydrolases"/>
    <property type="match status" value="1"/>
</dbReference>
<keyword evidence="4" id="KW-1185">Reference proteome</keyword>
<dbReference type="InterPro" id="IPR029058">
    <property type="entry name" value="AB_hydrolase_fold"/>
</dbReference>
<dbReference type="Gene3D" id="3.40.50.1820">
    <property type="entry name" value="alpha/beta hydrolase"/>
    <property type="match status" value="1"/>
</dbReference>
<organism evidence="3 4">
    <name type="scientific">Planotetraspora silvatica</name>
    <dbReference type="NCBI Taxonomy" id="234614"/>
    <lineage>
        <taxon>Bacteria</taxon>
        <taxon>Bacillati</taxon>
        <taxon>Actinomycetota</taxon>
        <taxon>Actinomycetes</taxon>
        <taxon>Streptosporangiales</taxon>
        <taxon>Streptosporangiaceae</taxon>
        <taxon>Planotetraspora</taxon>
    </lineage>
</organism>